<comment type="caution">
    <text evidence="2">The sequence shown here is derived from an EMBL/GenBank/DDBJ whole genome shotgun (WGS) entry which is preliminary data.</text>
</comment>
<dbReference type="AlphaFoldDB" id="A0A0A6UTR6"/>
<name>A0A0A6UTR6_ACTUT</name>
<keyword evidence="3" id="KW-1185">Reference proteome</keyword>
<dbReference type="EMBL" id="JRTT01000008">
    <property type="protein sequence ID" value="KHD77824.1"/>
    <property type="molecule type" value="Genomic_DNA"/>
</dbReference>
<gene>
    <name evidence="2" type="ORF">MB27_08500</name>
</gene>
<evidence type="ECO:0000313" key="2">
    <source>
        <dbReference type="EMBL" id="KHD77824.1"/>
    </source>
</evidence>
<feature type="compositionally biased region" description="Basic and acidic residues" evidence="1">
    <location>
        <begin position="104"/>
        <end position="123"/>
    </location>
</feature>
<protein>
    <submittedName>
        <fullName evidence="2">Uncharacterized protein</fullName>
    </submittedName>
</protein>
<accession>A0A0A6UTR6</accession>
<feature type="region of interest" description="Disordered" evidence="1">
    <location>
        <begin position="95"/>
        <end position="123"/>
    </location>
</feature>
<sequence length="123" mass="13353">MASLCRIRVIPVSGVRDSSMLSARMSLRLWLSDASPARHTIDLGRQAPLLLDGAGGLARIGSHRAWNGRAVVDAQRRPSVSTTALPSSFTHFTVASSSMRSRRPRPDLGRALPRTDHANRLTS</sequence>
<organism evidence="2 3">
    <name type="scientific">Actinoplanes utahensis</name>
    <dbReference type="NCBI Taxonomy" id="1869"/>
    <lineage>
        <taxon>Bacteria</taxon>
        <taxon>Bacillati</taxon>
        <taxon>Actinomycetota</taxon>
        <taxon>Actinomycetes</taxon>
        <taxon>Micromonosporales</taxon>
        <taxon>Micromonosporaceae</taxon>
        <taxon>Actinoplanes</taxon>
    </lineage>
</organism>
<reference evidence="2 3" key="1">
    <citation type="submission" date="2014-10" db="EMBL/GenBank/DDBJ databases">
        <title>Draft genome sequence of Actinoplanes utahensis NRRL 12052.</title>
        <authorList>
            <person name="Velasco-Bucheli B."/>
            <person name="del Cerro C."/>
            <person name="Hormigo D."/>
            <person name="Garcia J.L."/>
            <person name="Acebal C."/>
            <person name="Arroyo M."/>
            <person name="de la Mata I."/>
        </authorList>
    </citation>
    <scope>NUCLEOTIDE SEQUENCE [LARGE SCALE GENOMIC DNA]</scope>
    <source>
        <strain evidence="2 3">NRRL 12052</strain>
    </source>
</reference>
<evidence type="ECO:0000256" key="1">
    <source>
        <dbReference type="SAM" id="MobiDB-lite"/>
    </source>
</evidence>
<dbReference type="Proteomes" id="UP000054537">
    <property type="component" value="Unassembled WGS sequence"/>
</dbReference>
<proteinExistence type="predicted"/>
<evidence type="ECO:0000313" key="3">
    <source>
        <dbReference type="Proteomes" id="UP000054537"/>
    </source>
</evidence>